<evidence type="ECO:0000313" key="1">
    <source>
        <dbReference type="EMBL" id="CAG6753749.1"/>
    </source>
</evidence>
<protein>
    <submittedName>
        <fullName evidence="1">Uncharacterized protein</fullName>
    </submittedName>
</protein>
<name>A0A8D9EIF4_9HEMI</name>
<reference evidence="1" key="1">
    <citation type="submission" date="2021-05" db="EMBL/GenBank/DDBJ databases">
        <authorList>
            <person name="Alioto T."/>
            <person name="Alioto T."/>
            <person name="Gomez Garrido J."/>
        </authorList>
    </citation>
    <scope>NUCLEOTIDE SEQUENCE</scope>
</reference>
<dbReference type="AlphaFoldDB" id="A0A8D9EIF4"/>
<dbReference type="EMBL" id="HBUF01537358">
    <property type="protein sequence ID" value="CAG6753749.1"/>
    <property type="molecule type" value="Transcribed_RNA"/>
</dbReference>
<organism evidence="1">
    <name type="scientific">Cacopsylla melanoneura</name>
    <dbReference type="NCBI Taxonomy" id="428564"/>
    <lineage>
        <taxon>Eukaryota</taxon>
        <taxon>Metazoa</taxon>
        <taxon>Ecdysozoa</taxon>
        <taxon>Arthropoda</taxon>
        <taxon>Hexapoda</taxon>
        <taxon>Insecta</taxon>
        <taxon>Pterygota</taxon>
        <taxon>Neoptera</taxon>
        <taxon>Paraneoptera</taxon>
        <taxon>Hemiptera</taxon>
        <taxon>Sternorrhyncha</taxon>
        <taxon>Psylloidea</taxon>
        <taxon>Psyllidae</taxon>
        <taxon>Psyllinae</taxon>
        <taxon>Cacopsylla</taxon>
    </lineage>
</organism>
<accession>A0A8D9EIF4</accession>
<proteinExistence type="predicted"/>
<sequence>MYSVYIRPFTTHYTRLSSTPQSSQSVTLFFQSVSLLTILFVYQSHYYQSQSLCHPLLLPVSLPLTPLCLSVSLILSPSSSLSQTPSNSSSISLTTSLSLSVTLFFFQQVSL</sequence>